<proteinExistence type="predicted"/>
<dbReference type="EMBL" id="JAIBCX010000031">
    <property type="protein sequence ID" value="MCJ8354631.1"/>
    <property type="molecule type" value="Genomic_DNA"/>
</dbReference>
<accession>A0AAW5ES30</accession>
<dbReference type="RefSeq" id="WP_178388373.1">
    <property type="nucleotide sequence ID" value="NZ_CP094848.1"/>
</dbReference>
<protein>
    <recommendedName>
        <fullName evidence="4">Transposase</fullName>
    </recommendedName>
</protein>
<sequence>MKHTEDLKREAVKIALSSGLSRTRISADFGMDGGLPSDRANIRASGKPGPRD</sequence>
<dbReference type="AlphaFoldDB" id="A0AAW5ES30"/>
<name>A0AAW5ES30_NOVHA</name>
<feature type="region of interest" description="Disordered" evidence="1">
    <location>
        <begin position="30"/>
        <end position="52"/>
    </location>
</feature>
<evidence type="ECO:0000313" key="2">
    <source>
        <dbReference type="EMBL" id="MCJ8354631.1"/>
    </source>
</evidence>
<reference evidence="2" key="1">
    <citation type="journal article" date="2021" name="Polymers (Basel)">
        <title>Highly Stretchable Bacterial Cellulose Produced by Komagataeibacter hansenii SI1.</title>
        <authorList>
            <person name="Cielecka I."/>
            <person name="Ryngajllo M."/>
            <person name="Maniukiewicz W."/>
            <person name="Bielecki S."/>
        </authorList>
    </citation>
    <scope>NUCLEOTIDE SEQUENCE</scope>
    <source>
        <strain evidence="2">SI1</strain>
    </source>
</reference>
<gene>
    <name evidence="2" type="ORF">K1W68_11655</name>
</gene>
<organism evidence="2 3">
    <name type="scientific">Novacetimonas hansenii</name>
    <name type="common">Komagataeibacter hansenii</name>
    <dbReference type="NCBI Taxonomy" id="436"/>
    <lineage>
        <taxon>Bacteria</taxon>
        <taxon>Pseudomonadati</taxon>
        <taxon>Pseudomonadota</taxon>
        <taxon>Alphaproteobacteria</taxon>
        <taxon>Acetobacterales</taxon>
        <taxon>Acetobacteraceae</taxon>
        <taxon>Novacetimonas</taxon>
    </lineage>
</organism>
<dbReference type="Proteomes" id="UP001202887">
    <property type="component" value="Unassembled WGS sequence"/>
</dbReference>
<reference evidence="2" key="2">
    <citation type="submission" date="2022-03" db="EMBL/GenBank/DDBJ databases">
        <authorList>
            <person name="Ryngajllo M."/>
            <person name="Jacek P."/>
            <person name="Kubiak K."/>
        </authorList>
    </citation>
    <scope>NUCLEOTIDE SEQUENCE</scope>
    <source>
        <strain evidence="2">SI1</strain>
    </source>
</reference>
<evidence type="ECO:0000256" key="1">
    <source>
        <dbReference type="SAM" id="MobiDB-lite"/>
    </source>
</evidence>
<evidence type="ECO:0008006" key="4">
    <source>
        <dbReference type="Google" id="ProtNLM"/>
    </source>
</evidence>
<comment type="caution">
    <text evidence="2">The sequence shown here is derived from an EMBL/GenBank/DDBJ whole genome shotgun (WGS) entry which is preliminary data.</text>
</comment>
<evidence type="ECO:0000313" key="3">
    <source>
        <dbReference type="Proteomes" id="UP001202887"/>
    </source>
</evidence>